<dbReference type="InterPro" id="IPR016181">
    <property type="entry name" value="Acyl_CoA_acyltransferase"/>
</dbReference>
<dbReference type="Pfam" id="PF13508">
    <property type="entry name" value="Acetyltransf_7"/>
    <property type="match status" value="1"/>
</dbReference>
<dbReference type="OrthoDB" id="6172743at2"/>
<dbReference type="AlphaFoldDB" id="A0A286I7Q9"/>
<dbReference type="CDD" id="cd04301">
    <property type="entry name" value="NAT_SF"/>
    <property type="match status" value="1"/>
</dbReference>
<keyword evidence="1 4" id="KW-0808">Transferase</keyword>
<evidence type="ECO:0000259" key="3">
    <source>
        <dbReference type="PROSITE" id="PS51186"/>
    </source>
</evidence>
<evidence type="ECO:0000313" key="5">
    <source>
        <dbReference type="Proteomes" id="UP000219465"/>
    </source>
</evidence>
<sequence length="161" mass="17804">MTSAPRPRQDSALLLRYATVADLPVCAAIINDYIDATDWLPRTIDHAAVEALFVPALLEARTLFVAEDDGEILGYLSMSKDGFVPALYLRPDARGKGIGKMLLDAAKAAHPDGLELTVFERNIDALRFYEREGFHEDVSRRDTATEEGIPTLWMRWPGGSA</sequence>
<evidence type="ECO:0000313" key="4">
    <source>
        <dbReference type="EMBL" id="SOE15676.1"/>
    </source>
</evidence>
<keyword evidence="5" id="KW-1185">Reference proteome</keyword>
<feature type="domain" description="N-acetyltransferase" evidence="3">
    <location>
        <begin position="13"/>
        <end position="159"/>
    </location>
</feature>
<keyword evidence="2 4" id="KW-0012">Acyltransferase</keyword>
<organism evidence="4 5">
    <name type="scientific">Hoeflea halophila</name>
    <dbReference type="NCBI Taxonomy" id="714899"/>
    <lineage>
        <taxon>Bacteria</taxon>
        <taxon>Pseudomonadati</taxon>
        <taxon>Pseudomonadota</taxon>
        <taxon>Alphaproteobacteria</taxon>
        <taxon>Hyphomicrobiales</taxon>
        <taxon>Rhizobiaceae</taxon>
        <taxon>Hoeflea</taxon>
    </lineage>
</organism>
<evidence type="ECO:0000256" key="1">
    <source>
        <dbReference type="ARBA" id="ARBA00022679"/>
    </source>
</evidence>
<dbReference type="EMBL" id="OCPC01000001">
    <property type="protein sequence ID" value="SOE15676.1"/>
    <property type="molecule type" value="Genomic_DNA"/>
</dbReference>
<dbReference type="PANTHER" id="PTHR43877">
    <property type="entry name" value="AMINOALKYLPHOSPHONATE N-ACETYLTRANSFERASE-RELATED-RELATED"/>
    <property type="match status" value="1"/>
</dbReference>
<dbReference type="Gene3D" id="3.40.630.30">
    <property type="match status" value="1"/>
</dbReference>
<dbReference type="GO" id="GO:0016747">
    <property type="term" value="F:acyltransferase activity, transferring groups other than amino-acyl groups"/>
    <property type="evidence" value="ECO:0007669"/>
    <property type="project" value="InterPro"/>
</dbReference>
<proteinExistence type="predicted"/>
<dbReference type="SUPFAM" id="SSF55729">
    <property type="entry name" value="Acyl-CoA N-acyltransferases (Nat)"/>
    <property type="match status" value="1"/>
</dbReference>
<gene>
    <name evidence="4" type="ORF">SAMN05877838_1087</name>
</gene>
<accession>A0A286I7Q9</accession>
<dbReference type="Proteomes" id="UP000219465">
    <property type="component" value="Unassembled WGS sequence"/>
</dbReference>
<dbReference type="RefSeq" id="WP_097105721.1">
    <property type="nucleotide sequence ID" value="NZ_OCPC01000001.1"/>
</dbReference>
<protein>
    <submittedName>
        <fullName evidence="4">L-amino acid N-acyltransferase YncA</fullName>
    </submittedName>
</protein>
<name>A0A286I7Q9_9HYPH</name>
<reference evidence="5" key="1">
    <citation type="submission" date="2017-08" db="EMBL/GenBank/DDBJ databases">
        <authorList>
            <person name="Varghese N."/>
            <person name="Submissions S."/>
        </authorList>
    </citation>
    <scope>NUCLEOTIDE SEQUENCE [LARGE SCALE GENOMIC DNA]</scope>
    <source>
        <strain evidence="5">KCTC 23107</strain>
    </source>
</reference>
<dbReference type="InterPro" id="IPR050832">
    <property type="entry name" value="Bact_Acetyltransf"/>
</dbReference>
<evidence type="ECO:0000256" key="2">
    <source>
        <dbReference type="ARBA" id="ARBA00023315"/>
    </source>
</evidence>
<dbReference type="PROSITE" id="PS51186">
    <property type="entry name" value="GNAT"/>
    <property type="match status" value="1"/>
</dbReference>
<dbReference type="InterPro" id="IPR000182">
    <property type="entry name" value="GNAT_dom"/>
</dbReference>